<sequence length="160" mass="18325">MTQQTNLTLPAVSVADAPPKATQSPFQQTKTNEFIPPPRFIVEDHPEAYNNRYEMESESENENEHDGYQTYTTYPAGECLINPSPQHIPQQTNNTVTSPIIIGIQKNGYYDDGDPGWNCTFCQAYMWYSKRIGKRRRSSKPVFTMCCKRAKIYHSINNGH</sequence>
<protein>
    <submittedName>
        <fullName evidence="2">Uncharacterized protein</fullName>
    </submittedName>
</protein>
<reference evidence="2" key="1">
    <citation type="submission" date="2018-11" db="EMBL/GenBank/DDBJ databases">
        <authorList>
            <consortium name="Genoscope - CEA"/>
            <person name="William W."/>
        </authorList>
    </citation>
    <scope>NUCLEOTIDE SEQUENCE</scope>
</reference>
<gene>
    <name evidence="2" type="ORF">BRAA01T02835Z</name>
</gene>
<dbReference type="AlphaFoldDB" id="A0A3P5ZP62"/>
<proteinExistence type="predicted"/>
<feature type="compositionally biased region" description="Polar residues" evidence="1">
    <location>
        <begin position="21"/>
        <end position="32"/>
    </location>
</feature>
<accession>A0A3P5ZP62</accession>
<feature type="region of interest" description="Disordered" evidence="1">
    <location>
        <begin position="1"/>
        <end position="32"/>
    </location>
</feature>
<dbReference type="EMBL" id="LR031571">
    <property type="protein sequence ID" value="VDC76333.1"/>
    <property type="molecule type" value="Genomic_DNA"/>
</dbReference>
<name>A0A3P5ZP62_BRACM</name>
<evidence type="ECO:0000256" key="1">
    <source>
        <dbReference type="SAM" id="MobiDB-lite"/>
    </source>
</evidence>
<organism evidence="2">
    <name type="scientific">Brassica campestris</name>
    <name type="common">Field mustard</name>
    <dbReference type="NCBI Taxonomy" id="3711"/>
    <lineage>
        <taxon>Eukaryota</taxon>
        <taxon>Viridiplantae</taxon>
        <taxon>Streptophyta</taxon>
        <taxon>Embryophyta</taxon>
        <taxon>Tracheophyta</taxon>
        <taxon>Spermatophyta</taxon>
        <taxon>Magnoliopsida</taxon>
        <taxon>eudicotyledons</taxon>
        <taxon>Gunneridae</taxon>
        <taxon>Pentapetalae</taxon>
        <taxon>rosids</taxon>
        <taxon>malvids</taxon>
        <taxon>Brassicales</taxon>
        <taxon>Brassicaceae</taxon>
        <taxon>Brassiceae</taxon>
        <taxon>Brassica</taxon>
    </lineage>
</organism>
<evidence type="ECO:0000313" key="2">
    <source>
        <dbReference type="EMBL" id="VDC76333.1"/>
    </source>
</evidence>